<dbReference type="SUPFAM" id="SSF53822">
    <property type="entry name" value="Periplasmic binding protein-like I"/>
    <property type="match status" value="1"/>
</dbReference>
<evidence type="ECO:0000256" key="1">
    <source>
        <dbReference type="ARBA" id="ARBA00023015"/>
    </source>
</evidence>
<dbReference type="SMART" id="SM00345">
    <property type="entry name" value="HTH_GNTR"/>
    <property type="match status" value="1"/>
</dbReference>
<evidence type="ECO:0000313" key="6">
    <source>
        <dbReference type="Proteomes" id="UP000214646"/>
    </source>
</evidence>
<dbReference type="GO" id="GO:0000976">
    <property type="term" value="F:transcription cis-regulatory region binding"/>
    <property type="evidence" value="ECO:0007669"/>
    <property type="project" value="TreeGrafter"/>
</dbReference>
<gene>
    <name evidence="5" type="ORF">FRUB_03819</name>
</gene>
<dbReference type="Pfam" id="PF00392">
    <property type="entry name" value="GntR"/>
    <property type="match status" value="1"/>
</dbReference>
<dbReference type="Gene3D" id="1.10.10.10">
    <property type="entry name" value="Winged helix-like DNA-binding domain superfamily/Winged helix DNA-binding domain"/>
    <property type="match status" value="1"/>
</dbReference>
<sequence>MSAPPLSSADTAGPKYVNLSNLLATRIQQGEWNEGRIPTVREIADAYGVSSFTASRALGLLQKRGLIFTKERSGCYARPTPQAAAVDTWALVLRVSPGTWKEVSEAASRAGFDRVAAEEQVNFVRVPVAFDDPAEGADDRAVKDAMAAGAAGLIFLPSRVSDDALRRDERFLAACRNARLPVVLVDRNLRGSDRPLEYDLVASDHFEGGRVCTRHLIDLGRRAIACVVASPTSSHAERQAGYLYALQTARSSDSGANPVADPLVLTQPPGIPAGEEYGWLADRLIAHRADGVICYQDYTAVGLTLELLRRGVRVPQDVAVVGCDDLPIGSTFSLGVTTYAYPSADIARWAVRLLRGRVANPAGPPVKVLLPGRLVIRNSTVSGG</sequence>
<keyword evidence="1" id="KW-0805">Transcription regulation</keyword>
<dbReference type="PANTHER" id="PTHR30146">
    <property type="entry name" value="LACI-RELATED TRANSCRIPTIONAL REPRESSOR"/>
    <property type="match status" value="1"/>
</dbReference>
<dbReference type="InterPro" id="IPR028082">
    <property type="entry name" value="Peripla_BP_I"/>
</dbReference>
<protein>
    <submittedName>
        <fullName evidence="5">Putative transcriptional regulator protein, LacI family</fullName>
    </submittedName>
</protein>
<dbReference type="EMBL" id="NIDE01000005">
    <property type="protein sequence ID" value="OWK41741.1"/>
    <property type="molecule type" value="Genomic_DNA"/>
</dbReference>
<dbReference type="RefSeq" id="WP_088254999.1">
    <property type="nucleotide sequence ID" value="NZ_NIDE01000005.1"/>
</dbReference>
<evidence type="ECO:0000256" key="3">
    <source>
        <dbReference type="ARBA" id="ARBA00023163"/>
    </source>
</evidence>
<dbReference type="CDD" id="cd07377">
    <property type="entry name" value="WHTH_GntR"/>
    <property type="match status" value="1"/>
</dbReference>
<evidence type="ECO:0000259" key="4">
    <source>
        <dbReference type="PROSITE" id="PS50949"/>
    </source>
</evidence>
<keyword evidence="3" id="KW-0804">Transcription</keyword>
<dbReference type="InterPro" id="IPR000524">
    <property type="entry name" value="Tscrpt_reg_HTH_GntR"/>
</dbReference>
<feature type="domain" description="HTH gntR-type" evidence="4">
    <location>
        <begin position="13"/>
        <end position="80"/>
    </location>
</feature>
<organism evidence="5 6">
    <name type="scientific">Fimbriiglobus ruber</name>
    <dbReference type="NCBI Taxonomy" id="1908690"/>
    <lineage>
        <taxon>Bacteria</taxon>
        <taxon>Pseudomonadati</taxon>
        <taxon>Planctomycetota</taxon>
        <taxon>Planctomycetia</taxon>
        <taxon>Gemmatales</taxon>
        <taxon>Gemmataceae</taxon>
        <taxon>Fimbriiglobus</taxon>
    </lineage>
</organism>
<name>A0A225DJV7_9BACT</name>
<dbReference type="OrthoDB" id="9772505at2"/>
<dbReference type="InterPro" id="IPR046335">
    <property type="entry name" value="LacI/GalR-like_sensor"/>
</dbReference>
<dbReference type="Pfam" id="PF13377">
    <property type="entry name" value="Peripla_BP_3"/>
    <property type="match status" value="1"/>
</dbReference>
<evidence type="ECO:0000313" key="5">
    <source>
        <dbReference type="EMBL" id="OWK41741.1"/>
    </source>
</evidence>
<comment type="caution">
    <text evidence="5">The sequence shown here is derived from an EMBL/GenBank/DDBJ whole genome shotgun (WGS) entry which is preliminary data.</text>
</comment>
<proteinExistence type="predicted"/>
<dbReference type="CDD" id="cd06267">
    <property type="entry name" value="PBP1_LacI_sugar_binding-like"/>
    <property type="match status" value="1"/>
</dbReference>
<keyword evidence="2" id="KW-0238">DNA-binding</keyword>
<keyword evidence="6" id="KW-1185">Reference proteome</keyword>
<dbReference type="InterPro" id="IPR036388">
    <property type="entry name" value="WH-like_DNA-bd_sf"/>
</dbReference>
<accession>A0A225DJV7</accession>
<dbReference type="PANTHER" id="PTHR30146:SF138">
    <property type="entry name" value="TRANSCRIPTIONAL REGULATORY PROTEIN"/>
    <property type="match status" value="1"/>
</dbReference>
<dbReference type="AlphaFoldDB" id="A0A225DJV7"/>
<dbReference type="PROSITE" id="PS50949">
    <property type="entry name" value="HTH_GNTR"/>
    <property type="match status" value="1"/>
</dbReference>
<dbReference type="Gene3D" id="3.40.50.2300">
    <property type="match status" value="2"/>
</dbReference>
<reference evidence="6" key="1">
    <citation type="submission" date="2017-06" db="EMBL/GenBank/DDBJ databases">
        <title>Genome analysis of Fimbriiglobus ruber SP5, the first member of the order Planctomycetales with confirmed chitinolytic capability.</title>
        <authorList>
            <person name="Ravin N.V."/>
            <person name="Rakitin A.L."/>
            <person name="Ivanova A.A."/>
            <person name="Beletsky A.V."/>
            <person name="Kulichevskaya I.S."/>
            <person name="Mardanov A.V."/>
            <person name="Dedysh S.N."/>
        </authorList>
    </citation>
    <scope>NUCLEOTIDE SEQUENCE [LARGE SCALE GENOMIC DNA]</scope>
    <source>
        <strain evidence="6">SP5</strain>
    </source>
</reference>
<dbReference type="SUPFAM" id="SSF46785">
    <property type="entry name" value="Winged helix' DNA-binding domain"/>
    <property type="match status" value="1"/>
</dbReference>
<evidence type="ECO:0000256" key="2">
    <source>
        <dbReference type="ARBA" id="ARBA00023125"/>
    </source>
</evidence>
<dbReference type="GO" id="GO:0003700">
    <property type="term" value="F:DNA-binding transcription factor activity"/>
    <property type="evidence" value="ECO:0007669"/>
    <property type="project" value="InterPro"/>
</dbReference>
<dbReference type="Proteomes" id="UP000214646">
    <property type="component" value="Unassembled WGS sequence"/>
</dbReference>
<dbReference type="InterPro" id="IPR036390">
    <property type="entry name" value="WH_DNA-bd_sf"/>
</dbReference>